<feature type="domain" description="F-box" evidence="1">
    <location>
        <begin position="7"/>
        <end position="56"/>
    </location>
</feature>
<accession>A0A816CB51</accession>
<dbReference type="InterPro" id="IPR001810">
    <property type="entry name" value="F-box_dom"/>
</dbReference>
<comment type="caution">
    <text evidence="2">The sequence shown here is derived from an EMBL/GenBank/DDBJ whole genome shotgun (WGS) entry which is preliminary data.</text>
</comment>
<protein>
    <recommendedName>
        <fullName evidence="1">F-box domain-containing protein</fullName>
    </recommendedName>
</protein>
<dbReference type="Pfam" id="PF00646">
    <property type="entry name" value="F-box"/>
    <property type="match status" value="1"/>
</dbReference>
<dbReference type="AlphaFoldDB" id="A0A816CB51"/>
<evidence type="ECO:0000313" key="2">
    <source>
        <dbReference type="EMBL" id="CAF1621129.1"/>
    </source>
</evidence>
<name>A0A816CB51_ADIRI</name>
<evidence type="ECO:0000259" key="1">
    <source>
        <dbReference type="PROSITE" id="PS50181"/>
    </source>
</evidence>
<evidence type="ECO:0000313" key="3">
    <source>
        <dbReference type="Proteomes" id="UP000663828"/>
    </source>
</evidence>
<sequence>MLLTKAVYGFNEFPSELLFEIFDYLSFIHVIQSFSGLNQKLNSVIQSYPSRIVLRSCNDENVFRFKELTSQ</sequence>
<reference evidence="2" key="1">
    <citation type="submission" date="2021-02" db="EMBL/GenBank/DDBJ databases">
        <authorList>
            <person name="Nowell W R."/>
        </authorList>
    </citation>
    <scope>NUCLEOTIDE SEQUENCE</scope>
</reference>
<gene>
    <name evidence="2" type="ORF">XAT740_LOCUS50262</name>
</gene>
<proteinExistence type="predicted"/>
<dbReference type="PROSITE" id="PS50181">
    <property type="entry name" value="FBOX"/>
    <property type="match status" value="1"/>
</dbReference>
<organism evidence="2 3">
    <name type="scientific">Adineta ricciae</name>
    <name type="common">Rotifer</name>
    <dbReference type="NCBI Taxonomy" id="249248"/>
    <lineage>
        <taxon>Eukaryota</taxon>
        <taxon>Metazoa</taxon>
        <taxon>Spiralia</taxon>
        <taxon>Gnathifera</taxon>
        <taxon>Rotifera</taxon>
        <taxon>Eurotatoria</taxon>
        <taxon>Bdelloidea</taxon>
        <taxon>Adinetida</taxon>
        <taxon>Adinetidae</taxon>
        <taxon>Adineta</taxon>
    </lineage>
</organism>
<dbReference type="Proteomes" id="UP000663828">
    <property type="component" value="Unassembled WGS sequence"/>
</dbReference>
<dbReference type="EMBL" id="CAJNOR010007657">
    <property type="protein sequence ID" value="CAF1621129.1"/>
    <property type="molecule type" value="Genomic_DNA"/>
</dbReference>
<feature type="non-terminal residue" evidence="2">
    <location>
        <position position="71"/>
    </location>
</feature>
<keyword evidence="3" id="KW-1185">Reference proteome</keyword>